<name>A0A078GHT9_BRANA</name>
<keyword evidence="1" id="KW-1133">Transmembrane helix</keyword>
<keyword evidence="1" id="KW-0812">Transmembrane</keyword>
<dbReference type="AlphaFoldDB" id="A0A078GHT9"/>
<feature type="transmembrane region" description="Helical" evidence="1">
    <location>
        <begin position="43"/>
        <end position="68"/>
    </location>
</feature>
<evidence type="ECO:0000256" key="1">
    <source>
        <dbReference type="SAM" id="Phobius"/>
    </source>
</evidence>
<evidence type="ECO:0000313" key="3">
    <source>
        <dbReference type="Proteomes" id="UP000028999"/>
    </source>
</evidence>
<protein>
    <submittedName>
        <fullName evidence="2">BnaC03g22360D protein</fullName>
    </submittedName>
</protein>
<sequence>MKSHVLGVWTLPFGGLISRKSTSRVFGFYKWLGSLACRVQHRFFQIIIVFESCPSVGSSCLFFGLLSLGMSCIRQLLY</sequence>
<gene>
    <name evidence="2" type="primary">BnaC03g22360D</name>
    <name evidence="2" type="ORF">GSBRNA2T00028731001</name>
</gene>
<dbReference type="EMBL" id="LK032166">
    <property type="protein sequence ID" value="CDY24936.1"/>
    <property type="molecule type" value="Genomic_DNA"/>
</dbReference>
<dbReference type="Proteomes" id="UP000028999">
    <property type="component" value="Unassembled WGS sequence"/>
</dbReference>
<proteinExistence type="predicted"/>
<accession>A0A078GHT9</accession>
<keyword evidence="3" id="KW-1185">Reference proteome</keyword>
<evidence type="ECO:0000313" key="2">
    <source>
        <dbReference type="EMBL" id="CDY24936.1"/>
    </source>
</evidence>
<organism evidence="2 3">
    <name type="scientific">Brassica napus</name>
    <name type="common">Rape</name>
    <dbReference type="NCBI Taxonomy" id="3708"/>
    <lineage>
        <taxon>Eukaryota</taxon>
        <taxon>Viridiplantae</taxon>
        <taxon>Streptophyta</taxon>
        <taxon>Embryophyta</taxon>
        <taxon>Tracheophyta</taxon>
        <taxon>Spermatophyta</taxon>
        <taxon>Magnoliopsida</taxon>
        <taxon>eudicotyledons</taxon>
        <taxon>Gunneridae</taxon>
        <taxon>Pentapetalae</taxon>
        <taxon>rosids</taxon>
        <taxon>malvids</taxon>
        <taxon>Brassicales</taxon>
        <taxon>Brassicaceae</taxon>
        <taxon>Brassiceae</taxon>
        <taxon>Brassica</taxon>
    </lineage>
</organism>
<dbReference type="Gramene" id="CDY24936">
    <property type="protein sequence ID" value="CDY24936"/>
    <property type="gene ID" value="GSBRNA2T00028731001"/>
</dbReference>
<dbReference type="PaxDb" id="3708-A0A078GHT9"/>
<keyword evidence="1" id="KW-0472">Membrane</keyword>
<reference evidence="2 3" key="1">
    <citation type="journal article" date="2014" name="Science">
        <title>Plant genetics. Early allopolyploid evolution in the post-Neolithic Brassica napus oilseed genome.</title>
        <authorList>
            <person name="Chalhoub B."/>
            <person name="Denoeud F."/>
            <person name="Liu S."/>
            <person name="Parkin I.A."/>
            <person name="Tang H."/>
            <person name="Wang X."/>
            <person name="Chiquet J."/>
            <person name="Belcram H."/>
            <person name="Tong C."/>
            <person name="Samans B."/>
            <person name="Correa M."/>
            <person name="Da Silva C."/>
            <person name="Just J."/>
            <person name="Falentin C."/>
            <person name="Koh C.S."/>
            <person name="Le Clainche I."/>
            <person name="Bernard M."/>
            <person name="Bento P."/>
            <person name="Noel B."/>
            <person name="Labadie K."/>
            <person name="Alberti A."/>
            <person name="Charles M."/>
            <person name="Arnaud D."/>
            <person name="Guo H."/>
            <person name="Daviaud C."/>
            <person name="Alamery S."/>
            <person name="Jabbari K."/>
            <person name="Zhao M."/>
            <person name="Edger P.P."/>
            <person name="Chelaifa H."/>
            <person name="Tack D."/>
            <person name="Lassalle G."/>
            <person name="Mestiri I."/>
            <person name="Schnel N."/>
            <person name="Le Paslier M.C."/>
            <person name="Fan G."/>
            <person name="Renault V."/>
            <person name="Bayer P.E."/>
            <person name="Golicz A.A."/>
            <person name="Manoli S."/>
            <person name="Lee T.H."/>
            <person name="Thi V.H."/>
            <person name="Chalabi S."/>
            <person name="Hu Q."/>
            <person name="Fan C."/>
            <person name="Tollenaere R."/>
            <person name="Lu Y."/>
            <person name="Battail C."/>
            <person name="Shen J."/>
            <person name="Sidebottom C.H."/>
            <person name="Wang X."/>
            <person name="Canaguier A."/>
            <person name="Chauveau A."/>
            <person name="Berard A."/>
            <person name="Deniot G."/>
            <person name="Guan M."/>
            <person name="Liu Z."/>
            <person name="Sun F."/>
            <person name="Lim Y.P."/>
            <person name="Lyons E."/>
            <person name="Town C.D."/>
            <person name="Bancroft I."/>
            <person name="Wang X."/>
            <person name="Meng J."/>
            <person name="Ma J."/>
            <person name="Pires J.C."/>
            <person name="King G.J."/>
            <person name="Brunel D."/>
            <person name="Delourme R."/>
            <person name="Renard M."/>
            <person name="Aury J.M."/>
            <person name="Adams K.L."/>
            <person name="Batley J."/>
            <person name="Snowdon R.J."/>
            <person name="Tost J."/>
            <person name="Edwards D."/>
            <person name="Zhou Y."/>
            <person name="Hua W."/>
            <person name="Sharpe A.G."/>
            <person name="Paterson A.H."/>
            <person name="Guan C."/>
            <person name="Wincker P."/>
        </authorList>
    </citation>
    <scope>NUCLEOTIDE SEQUENCE [LARGE SCALE GENOMIC DNA]</scope>
    <source>
        <strain evidence="3">cv. Darmor-bzh</strain>
    </source>
</reference>